<organism evidence="1 2">
    <name type="scientific">Paractinoplanes atraurantiacus</name>
    <dbReference type="NCBI Taxonomy" id="1036182"/>
    <lineage>
        <taxon>Bacteria</taxon>
        <taxon>Bacillati</taxon>
        <taxon>Actinomycetota</taxon>
        <taxon>Actinomycetes</taxon>
        <taxon>Micromonosporales</taxon>
        <taxon>Micromonosporaceae</taxon>
        <taxon>Paractinoplanes</taxon>
    </lineage>
</organism>
<evidence type="ECO:0000313" key="2">
    <source>
        <dbReference type="Proteomes" id="UP000219612"/>
    </source>
</evidence>
<reference evidence="1 2" key="1">
    <citation type="submission" date="2017-09" db="EMBL/GenBank/DDBJ databases">
        <authorList>
            <person name="Ehlers B."/>
            <person name="Leendertz F.H."/>
        </authorList>
    </citation>
    <scope>NUCLEOTIDE SEQUENCE [LARGE SCALE GENOMIC DNA]</scope>
    <source>
        <strain evidence="1 2">CGMCC 4.6857</strain>
    </source>
</reference>
<dbReference type="Proteomes" id="UP000219612">
    <property type="component" value="Unassembled WGS sequence"/>
</dbReference>
<protein>
    <submittedName>
        <fullName evidence="1">Uncharacterized protein</fullName>
    </submittedName>
</protein>
<proteinExistence type="predicted"/>
<evidence type="ECO:0000313" key="1">
    <source>
        <dbReference type="EMBL" id="SNY68427.1"/>
    </source>
</evidence>
<dbReference type="EMBL" id="OBDY01000033">
    <property type="protein sequence ID" value="SNY68427.1"/>
    <property type="molecule type" value="Genomic_DNA"/>
</dbReference>
<accession>A0A285K8W2</accession>
<name>A0A285K8W2_9ACTN</name>
<keyword evidence="2" id="KW-1185">Reference proteome</keyword>
<dbReference type="AlphaFoldDB" id="A0A285K8W2"/>
<gene>
    <name evidence="1" type="ORF">SAMN05421748_13322</name>
</gene>
<sequence length="32" mass="3576">MHVHLPLARTYEESMMSLSFLSGALAAPEVMR</sequence>